<evidence type="ECO:0008006" key="3">
    <source>
        <dbReference type="Google" id="ProtNLM"/>
    </source>
</evidence>
<organism evidence="1 2">
    <name type="scientific">Lampropedia hyalina DSM 16112</name>
    <dbReference type="NCBI Taxonomy" id="1122156"/>
    <lineage>
        <taxon>Bacteria</taxon>
        <taxon>Pseudomonadati</taxon>
        <taxon>Pseudomonadota</taxon>
        <taxon>Betaproteobacteria</taxon>
        <taxon>Burkholderiales</taxon>
        <taxon>Comamonadaceae</taxon>
        <taxon>Lampropedia</taxon>
    </lineage>
</organism>
<gene>
    <name evidence="1" type="ORF">SAMN02745117_01759</name>
</gene>
<evidence type="ECO:0000313" key="2">
    <source>
        <dbReference type="Proteomes" id="UP000184327"/>
    </source>
</evidence>
<dbReference type="STRING" id="1122156.SAMN02745117_01759"/>
<protein>
    <recommendedName>
        <fullName evidence="3">Glycosyl transferases group 1</fullName>
    </recommendedName>
</protein>
<proteinExistence type="predicted"/>
<dbReference type="Proteomes" id="UP000184327">
    <property type="component" value="Unassembled WGS sequence"/>
</dbReference>
<dbReference type="AlphaFoldDB" id="A0A1M5AWB5"/>
<evidence type="ECO:0000313" key="1">
    <source>
        <dbReference type="EMBL" id="SHF34483.1"/>
    </source>
</evidence>
<sequence length="327" mass="37946">MLYIISDFKTEISEFIFSSLNRDDVKLINHPSKTKGVVQKIKRFVECGVPVKMNIFYSDELVCSLEKIKPDDDVLLFSIGNVKDLLILKKYLESRRVGSFLWNPVIEHHGEKIKAARRLNGLMDISDQIYTFDNCDAEKFGLNFVSQPYRYVDNESCEGIYDFYFVGYDKNRIAWLMRFKEIADDLSMRCYFHVLPDKGKKYSSAEKYFLKNAHLSYAENIKIARSSKCLLEVLQKTQSGATLRSVEALFLGKKLITNRPGIINEEYFHESRNLFVFNVDDLDSNSLKSFVDDPCLDVGDNILMKYDINGWVENFISLCERPMPIIK</sequence>
<name>A0A1M5AWB5_9BURK</name>
<reference evidence="1 2" key="1">
    <citation type="submission" date="2016-11" db="EMBL/GenBank/DDBJ databases">
        <authorList>
            <person name="Jaros S."/>
            <person name="Januszkiewicz K."/>
            <person name="Wedrychowicz H."/>
        </authorList>
    </citation>
    <scope>NUCLEOTIDE SEQUENCE [LARGE SCALE GENOMIC DNA]</scope>
    <source>
        <strain evidence="1 2">DSM 16112</strain>
    </source>
</reference>
<accession>A0A1M5AWB5</accession>
<keyword evidence="2" id="KW-1185">Reference proteome</keyword>
<dbReference type="EMBL" id="FQUZ01000019">
    <property type="protein sequence ID" value="SHF34483.1"/>
    <property type="molecule type" value="Genomic_DNA"/>
</dbReference>